<evidence type="ECO:0000256" key="6">
    <source>
        <dbReference type="SAM" id="Phobius"/>
    </source>
</evidence>
<dbReference type="PIRSF" id="PIRSF035875">
    <property type="entry name" value="RNase_BN"/>
    <property type="match status" value="1"/>
</dbReference>
<evidence type="ECO:0000256" key="5">
    <source>
        <dbReference type="ARBA" id="ARBA00023136"/>
    </source>
</evidence>
<feature type="transmembrane region" description="Helical" evidence="6">
    <location>
        <begin position="222"/>
        <end position="243"/>
    </location>
</feature>
<feature type="transmembrane region" description="Helical" evidence="6">
    <location>
        <begin position="12"/>
        <end position="35"/>
    </location>
</feature>
<reference evidence="7 8" key="1">
    <citation type="submission" date="2016-03" db="EMBL/GenBank/DDBJ databases">
        <authorList>
            <person name="Ploux O."/>
        </authorList>
    </citation>
    <scope>NUCLEOTIDE SEQUENCE [LARGE SCALE GENOMIC DNA]</scope>
    <source>
        <strain evidence="7 8">R0</strain>
    </source>
</reference>
<name>A0A150WSR1_BDEBC</name>
<gene>
    <name evidence="7" type="ORF">AZI86_01640</name>
</gene>
<proteinExistence type="predicted"/>
<dbReference type="InterPro" id="IPR017039">
    <property type="entry name" value="Virul_fac_BrkB"/>
</dbReference>
<evidence type="ECO:0000256" key="4">
    <source>
        <dbReference type="ARBA" id="ARBA00022989"/>
    </source>
</evidence>
<keyword evidence="8" id="KW-1185">Reference proteome</keyword>
<keyword evidence="2" id="KW-1003">Cell membrane</keyword>
<feature type="transmembrane region" description="Helical" evidence="6">
    <location>
        <begin position="149"/>
        <end position="168"/>
    </location>
</feature>
<evidence type="ECO:0000256" key="3">
    <source>
        <dbReference type="ARBA" id="ARBA00022692"/>
    </source>
</evidence>
<keyword evidence="3 6" id="KW-0812">Transmembrane</keyword>
<accession>A0A150WSR1</accession>
<feature type="transmembrane region" description="Helical" evidence="6">
    <location>
        <begin position="116"/>
        <end position="137"/>
    </location>
</feature>
<evidence type="ECO:0000313" key="7">
    <source>
        <dbReference type="EMBL" id="KYG67428.1"/>
    </source>
</evidence>
<comment type="subcellular location">
    <subcellularLocation>
        <location evidence="1">Cell membrane</location>
        <topology evidence="1">Multi-pass membrane protein</topology>
    </subcellularLocation>
</comment>
<dbReference type="OrthoDB" id="5290920at2"/>
<dbReference type="Proteomes" id="UP000075320">
    <property type="component" value="Unassembled WGS sequence"/>
</dbReference>
<evidence type="ECO:0000256" key="2">
    <source>
        <dbReference type="ARBA" id="ARBA00022475"/>
    </source>
</evidence>
<keyword evidence="4 6" id="KW-1133">Transmembrane helix</keyword>
<feature type="transmembrane region" description="Helical" evidence="6">
    <location>
        <begin position="180"/>
        <end position="202"/>
    </location>
</feature>
<dbReference type="Pfam" id="PF03631">
    <property type="entry name" value="Virul_fac_BrkB"/>
    <property type="match status" value="1"/>
</dbReference>
<dbReference type="AlphaFoldDB" id="A0A150WSR1"/>
<feature type="transmembrane region" description="Helical" evidence="6">
    <location>
        <begin position="78"/>
        <end position="95"/>
    </location>
</feature>
<comment type="caution">
    <text evidence="7">The sequence shown here is derived from an EMBL/GenBank/DDBJ whole genome shotgun (WGS) entry which is preliminary data.</text>
</comment>
<dbReference type="GO" id="GO:0005886">
    <property type="term" value="C:plasma membrane"/>
    <property type="evidence" value="ECO:0007669"/>
    <property type="project" value="UniProtKB-SubCell"/>
</dbReference>
<dbReference type="EMBL" id="LUKE01000001">
    <property type="protein sequence ID" value="KYG67428.1"/>
    <property type="molecule type" value="Genomic_DNA"/>
</dbReference>
<dbReference type="PANTHER" id="PTHR30213:SF0">
    <property type="entry name" value="UPF0761 MEMBRANE PROTEIN YIHY"/>
    <property type="match status" value="1"/>
</dbReference>
<keyword evidence="5 6" id="KW-0472">Membrane</keyword>
<protein>
    <submittedName>
        <fullName evidence="7">Uncharacterized protein</fullName>
    </submittedName>
</protein>
<dbReference type="PANTHER" id="PTHR30213">
    <property type="entry name" value="INNER MEMBRANE PROTEIN YHJD"/>
    <property type="match status" value="1"/>
</dbReference>
<organism evidence="7 8">
    <name type="scientific">Bdellovibrio bacteriovorus</name>
    <dbReference type="NCBI Taxonomy" id="959"/>
    <lineage>
        <taxon>Bacteria</taxon>
        <taxon>Pseudomonadati</taxon>
        <taxon>Bdellovibrionota</taxon>
        <taxon>Bdellovibrionia</taxon>
        <taxon>Bdellovibrionales</taxon>
        <taxon>Pseudobdellovibrionaceae</taxon>
        <taxon>Bdellovibrio</taxon>
    </lineage>
</organism>
<evidence type="ECO:0000256" key="1">
    <source>
        <dbReference type="ARBA" id="ARBA00004651"/>
    </source>
</evidence>
<sequence length="249" mass="27767">MRDGELQLVAASLAFSTAIALVPFIAVVLATFQSIGGLEILYPKVEAFLLRNLREAAGSTDVTKFMRIFLKNISAGKMGSWGAILLFLTSLRLLHDMEVGIHRVWNLKNTRPFYKRLIYQWAIILGIPVFLAIYVGFSTLEQFKFVHRVIPASASNSLVLVGSLFVIYKFVPDVYVRKSAAFISALIASVVVYGVHKVYAVLVVNFFNYNKIYGSFAAIPLLLLWILTMWYVILGGVALCASLQKRHVA</sequence>
<evidence type="ECO:0000313" key="8">
    <source>
        <dbReference type="Proteomes" id="UP000075320"/>
    </source>
</evidence>
<dbReference type="NCBIfam" id="TIGR00765">
    <property type="entry name" value="yihY_not_rbn"/>
    <property type="match status" value="1"/>
</dbReference>